<keyword evidence="7 9" id="KW-0378">Hydrolase</keyword>
<keyword evidence="2 9" id="KW-0690">Ribosome biogenesis</keyword>
<evidence type="ECO:0000256" key="2">
    <source>
        <dbReference type="ARBA" id="ARBA00022517"/>
    </source>
</evidence>
<dbReference type="InterPro" id="IPR023091">
    <property type="entry name" value="MetalPrtase_cat_dom_sf_prd"/>
</dbReference>
<name>A0A9E7DKA0_9FIRM</name>
<comment type="function">
    <text evidence="9">Single strand-specific metallo-endoribonuclease involved in late-stage 70S ribosome quality control and in maturation of the 3' terminus of the 16S rRNA.</text>
</comment>
<dbReference type="PROSITE" id="PS01306">
    <property type="entry name" value="UPF0054"/>
    <property type="match status" value="1"/>
</dbReference>
<evidence type="ECO:0000256" key="7">
    <source>
        <dbReference type="ARBA" id="ARBA00022801"/>
    </source>
</evidence>
<dbReference type="RefSeq" id="WP_249243099.1">
    <property type="nucleotide sequence ID" value="NZ_CP096649.1"/>
</dbReference>
<evidence type="ECO:0000256" key="8">
    <source>
        <dbReference type="ARBA" id="ARBA00022833"/>
    </source>
</evidence>
<dbReference type="Proteomes" id="UP000831151">
    <property type="component" value="Chromosome"/>
</dbReference>
<dbReference type="EC" id="3.1.-.-" evidence="9"/>
<dbReference type="GO" id="GO:0005737">
    <property type="term" value="C:cytoplasm"/>
    <property type="evidence" value="ECO:0007669"/>
    <property type="project" value="UniProtKB-SubCell"/>
</dbReference>
<evidence type="ECO:0000256" key="1">
    <source>
        <dbReference type="ARBA" id="ARBA00010875"/>
    </source>
</evidence>
<proteinExistence type="inferred from homology"/>
<feature type="binding site" evidence="9">
    <location>
        <position position="128"/>
    </location>
    <ligand>
        <name>Zn(2+)</name>
        <dbReference type="ChEBI" id="CHEBI:29105"/>
        <note>catalytic</note>
    </ligand>
</feature>
<gene>
    <name evidence="9 10" type="primary">ybeY</name>
    <name evidence="10" type="ORF">M1R53_03610</name>
</gene>
<feature type="binding site" evidence="9">
    <location>
        <position position="124"/>
    </location>
    <ligand>
        <name>Zn(2+)</name>
        <dbReference type="ChEBI" id="CHEBI:29105"/>
        <note>catalytic</note>
    </ligand>
</feature>
<dbReference type="PANTHER" id="PTHR46986:SF1">
    <property type="entry name" value="ENDORIBONUCLEASE YBEY, CHLOROPLASTIC"/>
    <property type="match status" value="1"/>
</dbReference>
<accession>A0A9E7DKA0</accession>
<comment type="subcellular location">
    <subcellularLocation>
        <location evidence="9">Cytoplasm</location>
    </subcellularLocation>
</comment>
<comment type="similarity">
    <text evidence="1 9">Belongs to the endoribonuclease YbeY family.</text>
</comment>
<keyword evidence="8 9" id="KW-0862">Zinc</keyword>
<evidence type="ECO:0000313" key="11">
    <source>
        <dbReference type="Proteomes" id="UP000831151"/>
    </source>
</evidence>
<dbReference type="Gene3D" id="3.40.390.30">
    <property type="entry name" value="Metalloproteases ('zincins'), catalytic domain"/>
    <property type="match status" value="1"/>
</dbReference>
<sequence length="158" mass="18696">MKKKVKKEKKKMDIVINNENNYPIEASYEDTMKKIASLALEKESLDDNYEVGLTYVSKEEIKDLNRDYRDIDKVTDVLSFPLIEDFSSDETLLGDVVISYEVAQEQAKEYGHSLEREIMFLFTHSILHLLGYDHIEDDERLIMEQRQREILDELKIMR</sequence>
<keyword evidence="11" id="KW-1185">Reference proteome</keyword>
<protein>
    <recommendedName>
        <fullName evidence="9">Endoribonuclease YbeY</fullName>
        <ecNumber evidence="9">3.1.-.-</ecNumber>
    </recommendedName>
</protein>
<evidence type="ECO:0000256" key="3">
    <source>
        <dbReference type="ARBA" id="ARBA00022552"/>
    </source>
</evidence>
<dbReference type="GO" id="GO:0006364">
    <property type="term" value="P:rRNA processing"/>
    <property type="evidence" value="ECO:0007669"/>
    <property type="project" value="UniProtKB-UniRule"/>
</dbReference>
<evidence type="ECO:0000256" key="6">
    <source>
        <dbReference type="ARBA" id="ARBA00022759"/>
    </source>
</evidence>
<dbReference type="GO" id="GO:0004521">
    <property type="term" value="F:RNA endonuclease activity"/>
    <property type="evidence" value="ECO:0007669"/>
    <property type="project" value="UniProtKB-UniRule"/>
</dbReference>
<dbReference type="HAMAP" id="MF_00009">
    <property type="entry name" value="Endoribonucl_YbeY"/>
    <property type="match status" value="1"/>
</dbReference>
<dbReference type="SUPFAM" id="SSF55486">
    <property type="entry name" value="Metalloproteases ('zincins'), catalytic domain"/>
    <property type="match status" value="1"/>
</dbReference>
<comment type="cofactor">
    <cofactor evidence="9">
        <name>Zn(2+)</name>
        <dbReference type="ChEBI" id="CHEBI:29105"/>
    </cofactor>
    <text evidence="9">Binds 1 zinc ion.</text>
</comment>
<dbReference type="GO" id="GO:0004222">
    <property type="term" value="F:metalloendopeptidase activity"/>
    <property type="evidence" value="ECO:0007669"/>
    <property type="project" value="InterPro"/>
</dbReference>
<keyword evidence="4 9" id="KW-0540">Nuclease</keyword>
<dbReference type="Pfam" id="PF02130">
    <property type="entry name" value="YbeY"/>
    <property type="match status" value="1"/>
</dbReference>
<organism evidence="10 11">
    <name type="scientific">Fenollaria massiliensis</name>
    <dbReference type="NCBI Taxonomy" id="938288"/>
    <lineage>
        <taxon>Bacteria</taxon>
        <taxon>Bacillati</taxon>
        <taxon>Bacillota</taxon>
        <taxon>Clostridia</taxon>
        <taxon>Eubacteriales</taxon>
        <taxon>Fenollaria</taxon>
    </lineage>
</organism>
<keyword evidence="9" id="KW-0963">Cytoplasm</keyword>
<dbReference type="InterPro" id="IPR020549">
    <property type="entry name" value="YbeY_CS"/>
</dbReference>
<dbReference type="EMBL" id="CP096649">
    <property type="protein sequence ID" value="UQK59742.1"/>
    <property type="molecule type" value="Genomic_DNA"/>
</dbReference>
<dbReference type="InterPro" id="IPR002036">
    <property type="entry name" value="YbeY"/>
</dbReference>
<dbReference type="GO" id="GO:0008270">
    <property type="term" value="F:zinc ion binding"/>
    <property type="evidence" value="ECO:0007669"/>
    <property type="project" value="UniProtKB-UniRule"/>
</dbReference>
<dbReference type="PANTHER" id="PTHR46986">
    <property type="entry name" value="ENDORIBONUCLEASE YBEY, CHLOROPLASTIC"/>
    <property type="match status" value="1"/>
</dbReference>
<dbReference type="KEGG" id="fms:M1R53_03610"/>
<evidence type="ECO:0000256" key="4">
    <source>
        <dbReference type="ARBA" id="ARBA00022722"/>
    </source>
</evidence>
<dbReference type="AlphaFoldDB" id="A0A9E7DKA0"/>
<evidence type="ECO:0000256" key="9">
    <source>
        <dbReference type="HAMAP-Rule" id="MF_00009"/>
    </source>
</evidence>
<keyword evidence="6 9" id="KW-0255">Endonuclease</keyword>
<keyword evidence="5 9" id="KW-0479">Metal-binding</keyword>
<feature type="binding site" evidence="9">
    <location>
        <position position="134"/>
    </location>
    <ligand>
        <name>Zn(2+)</name>
        <dbReference type="ChEBI" id="CHEBI:29105"/>
        <note>catalytic</note>
    </ligand>
</feature>
<evidence type="ECO:0000256" key="5">
    <source>
        <dbReference type="ARBA" id="ARBA00022723"/>
    </source>
</evidence>
<keyword evidence="3 9" id="KW-0698">rRNA processing</keyword>
<dbReference type="NCBIfam" id="TIGR00043">
    <property type="entry name" value="rRNA maturation RNase YbeY"/>
    <property type="match status" value="1"/>
</dbReference>
<reference evidence="10" key="1">
    <citation type="submission" date="2022-04" db="EMBL/GenBank/DDBJ databases">
        <title>Complete genome sequences of Ezakiella coagulans and Fenollaria massiliensis.</title>
        <authorList>
            <person name="France M.T."/>
            <person name="Clifford J."/>
            <person name="Narina S."/>
            <person name="Rutt L."/>
            <person name="Ravel J."/>
        </authorList>
    </citation>
    <scope>NUCLEOTIDE SEQUENCE</scope>
    <source>
        <strain evidence="10">C0061C2</strain>
    </source>
</reference>
<evidence type="ECO:0000313" key="10">
    <source>
        <dbReference type="EMBL" id="UQK59742.1"/>
    </source>
</evidence>